<comment type="caution">
    <text evidence="1">The sequence shown here is derived from an EMBL/GenBank/DDBJ whole genome shotgun (WGS) entry which is preliminary data.</text>
</comment>
<evidence type="ECO:0000313" key="2">
    <source>
        <dbReference type="Proteomes" id="UP000027778"/>
    </source>
</evidence>
<reference evidence="1 2" key="1">
    <citation type="submission" date="2014-06" db="EMBL/GenBank/DDBJ databases">
        <title>Draft genome sequence of Bacillus gaemokensis JCM 15801 (MCCC 1A00707).</title>
        <authorList>
            <person name="Lai Q."/>
            <person name="Liu Y."/>
            <person name="Shao Z."/>
        </authorList>
    </citation>
    <scope>NUCLEOTIDE SEQUENCE [LARGE SCALE GENOMIC DNA]</scope>
    <source>
        <strain evidence="1 2">JCM 15801</strain>
    </source>
</reference>
<dbReference type="EMBL" id="JOTM01000039">
    <property type="protein sequence ID" value="KEK22154.1"/>
    <property type="molecule type" value="Genomic_DNA"/>
</dbReference>
<dbReference type="Proteomes" id="UP000027778">
    <property type="component" value="Unassembled WGS sequence"/>
</dbReference>
<dbReference type="RefSeq" id="WP_033678057.1">
    <property type="nucleotide sequence ID" value="NZ_JOTM01000039.1"/>
</dbReference>
<dbReference type="AlphaFoldDB" id="A0A073K4C8"/>
<evidence type="ECO:0000313" key="1">
    <source>
        <dbReference type="EMBL" id="KEK22154.1"/>
    </source>
</evidence>
<organism evidence="1 2">
    <name type="scientific">Bacillus gaemokensis</name>
    <dbReference type="NCBI Taxonomy" id="574375"/>
    <lineage>
        <taxon>Bacteria</taxon>
        <taxon>Bacillati</taxon>
        <taxon>Bacillota</taxon>
        <taxon>Bacilli</taxon>
        <taxon>Bacillales</taxon>
        <taxon>Bacillaceae</taxon>
        <taxon>Bacillus</taxon>
        <taxon>Bacillus cereus group</taxon>
    </lineage>
</organism>
<proteinExistence type="predicted"/>
<dbReference type="STRING" id="574375.AZF08_26305"/>
<accession>A0A073K4C8</accession>
<sequence>MLNVMLDEKVQVKSLGAKSRKNKGTKFIIPLSEAQYDQLEQLNLYDEEVSIIAGELIREGLEYAYMDDIPLHEYNQNVYELVSVEIPSGERRTLDILAKKHGCTMRKMGYTILNFMLKAQ</sequence>
<protein>
    <submittedName>
        <fullName evidence="1">Uncharacterized protein</fullName>
    </submittedName>
</protein>
<gene>
    <name evidence="1" type="ORF">BAGA_20990</name>
</gene>
<name>A0A073K4C8_9BACI</name>
<keyword evidence="2" id="KW-1185">Reference proteome</keyword>